<keyword evidence="5 8" id="KW-0812">Transmembrane</keyword>
<dbReference type="PANTHER" id="PTHR30026:SF20">
    <property type="entry name" value="OUTER MEMBRANE PROTEIN TOLC"/>
    <property type="match status" value="1"/>
</dbReference>
<feature type="transmembrane region" description="Helical" evidence="8">
    <location>
        <begin position="21"/>
        <end position="39"/>
    </location>
</feature>
<dbReference type="GO" id="GO:0009279">
    <property type="term" value="C:cell outer membrane"/>
    <property type="evidence" value="ECO:0007669"/>
    <property type="project" value="UniProtKB-SubCell"/>
</dbReference>
<organism evidence="9 10">
    <name type="scientific">Neolewinella marina</name>
    <dbReference type="NCBI Taxonomy" id="438751"/>
    <lineage>
        <taxon>Bacteria</taxon>
        <taxon>Pseudomonadati</taxon>
        <taxon>Bacteroidota</taxon>
        <taxon>Saprospiria</taxon>
        <taxon>Saprospirales</taxon>
        <taxon>Lewinellaceae</taxon>
        <taxon>Neolewinella</taxon>
    </lineage>
</organism>
<dbReference type="InterPro" id="IPR003423">
    <property type="entry name" value="OMP_efflux"/>
</dbReference>
<dbReference type="GO" id="GO:0015562">
    <property type="term" value="F:efflux transmembrane transporter activity"/>
    <property type="evidence" value="ECO:0007669"/>
    <property type="project" value="InterPro"/>
</dbReference>
<dbReference type="Pfam" id="PF02321">
    <property type="entry name" value="OEP"/>
    <property type="match status" value="2"/>
</dbReference>
<comment type="similarity">
    <text evidence="2">Belongs to the outer membrane factor (OMF) (TC 1.B.17) family.</text>
</comment>
<dbReference type="PANTHER" id="PTHR30026">
    <property type="entry name" value="OUTER MEMBRANE PROTEIN TOLC"/>
    <property type="match status" value="1"/>
</dbReference>
<dbReference type="RefSeq" id="WP_099106987.1">
    <property type="nucleotide sequence ID" value="NZ_JAATJF010000002.1"/>
</dbReference>
<keyword evidence="6 8" id="KW-0472">Membrane</keyword>
<dbReference type="GO" id="GO:1990281">
    <property type="term" value="C:efflux pump complex"/>
    <property type="evidence" value="ECO:0007669"/>
    <property type="project" value="TreeGrafter"/>
</dbReference>
<dbReference type="GO" id="GO:0015288">
    <property type="term" value="F:porin activity"/>
    <property type="evidence" value="ECO:0007669"/>
    <property type="project" value="TreeGrafter"/>
</dbReference>
<dbReference type="InterPro" id="IPR051906">
    <property type="entry name" value="TolC-like"/>
</dbReference>
<evidence type="ECO:0008006" key="11">
    <source>
        <dbReference type="Google" id="ProtNLM"/>
    </source>
</evidence>
<evidence type="ECO:0000256" key="2">
    <source>
        <dbReference type="ARBA" id="ARBA00007613"/>
    </source>
</evidence>
<protein>
    <recommendedName>
        <fullName evidence="11">Outer membrane protein TolC</fullName>
    </recommendedName>
</protein>
<evidence type="ECO:0000256" key="3">
    <source>
        <dbReference type="ARBA" id="ARBA00022448"/>
    </source>
</evidence>
<dbReference type="OrthoDB" id="9771205at2"/>
<evidence type="ECO:0000256" key="6">
    <source>
        <dbReference type="ARBA" id="ARBA00023136"/>
    </source>
</evidence>
<evidence type="ECO:0000256" key="4">
    <source>
        <dbReference type="ARBA" id="ARBA00022452"/>
    </source>
</evidence>
<keyword evidence="7" id="KW-0998">Cell outer membrane</keyword>
<evidence type="ECO:0000256" key="8">
    <source>
        <dbReference type="SAM" id="Phobius"/>
    </source>
</evidence>
<gene>
    <name evidence="9" type="ORF">CGL56_12940</name>
</gene>
<dbReference type="Proteomes" id="UP000226437">
    <property type="component" value="Unassembled WGS sequence"/>
</dbReference>
<proteinExistence type="inferred from homology"/>
<comment type="caution">
    <text evidence="9">The sequence shown here is derived from an EMBL/GenBank/DDBJ whole genome shotgun (WGS) entry which is preliminary data.</text>
</comment>
<evidence type="ECO:0000313" key="10">
    <source>
        <dbReference type="Proteomes" id="UP000226437"/>
    </source>
</evidence>
<evidence type="ECO:0000256" key="5">
    <source>
        <dbReference type="ARBA" id="ARBA00022692"/>
    </source>
</evidence>
<name>A0A2G0CDN6_9BACT</name>
<evidence type="ECO:0000256" key="7">
    <source>
        <dbReference type="ARBA" id="ARBA00023237"/>
    </source>
</evidence>
<comment type="subcellular location">
    <subcellularLocation>
        <location evidence="1">Cell outer membrane</location>
    </subcellularLocation>
</comment>
<reference evidence="9 10" key="1">
    <citation type="submission" date="2017-10" db="EMBL/GenBank/DDBJ databases">
        <title>The draft genome sequence of Lewinella marina KCTC 32374.</title>
        <authorList>
            <person name="Wang K."/>
        </authorList>
    </citation>
    <scope>NUCLEOTIDE SEQUENCE [LARGE SCALE GENOMIC DNA]</scope>
    <source>
        <strain evidence="9 10">MKG-38</strain>
    </source>
</reference>
<keyword evidence="4" id="KW-1134">Transmembrane beta strand</keyword>
<sequence length="793" mass="87108">MDRHYPEEALSTDTIARWHVRAIRFFLFLFFWFAVNMLASAQPPLRVTLISDATSATDPSIDSLLTTELTALLESRYALELTTLYTGGEENSIKTVLPQAYQAADVVIGSGLATSSFLLGLETYPKPTIAAVVLTSDDRGGPEGTGIENFTFVQSPFNIHRDLTALEGIADLDRLTVLTTAAFRPSIGKVIDSYLPERADYVVARSSATAILSEIGADVPAVYITPLAGQVSLAEQQVLLDSLTARGVATFAMLDQPLLDLGVLAAYSSTENLEQLPRRVALDVLRIMDGVPTARLSTDLTTYTSELIINMATARRSGVYPNWETMAGATLLNPNDLTEAKVLTLQGAVLEGLANNLGYNLSTYDVALARSDLDIARSDLLPQFKAATTVTRLDGQTVASSFGQQGQYNWTANSTIDQVILSEPVLANIAINRFLLEGQQAALEQSQLDVVLNVATAYLNVLQSKVFADLQVQNLAVTRANLNAAQTKSQVGAVGATDVYRWESELALNNIEINQANAQLAQARYNLNQLLNRPINDEFRIPEFTGQDSLLGLMGQTILPLLNTPRDLDRLANFLAEEARRNLPALEQLDAAIRAQERQLLSAKRAFYLPTVAINGQYNYRVANYGTVPLPEDLGFDFGGEDRPRSTYTVALQVAIPIFQGGRRKFQAERARVAVLQVQTQRKDLENQLLQRLYSDVENMVASYRNLNLAREAAETSIKNFRIIEDLYRAGATNVTSLVDAQNVTLQSNINATNAGYQFVADFIALQRSTGSYQFLSSPAEQTDLLRRFMEFN</sequence>
<dbReference type="SUPFAM" id="SSF56954">
    <property type="entry name" value="Outer membrane efflux proteins (OEP)"/>
    <property type="match status" value="1"/>
</dbReference>
<dbReference type="AlphaFoldDB" id="A0A2G0CDN6"/>
<dbReference type="Gene3D" id="1.20.1600.10">
    <property type="entry name" value="Outer membrane efflux proteins (OEP)"/>
    <property type="match status" value="1"/>
</dbReference>
<keyword evidence="3" id="KW-0813">Transport</keyword>
<dbReference type="EMBL" id="PDLO01000005">
    <property type="protein sequence ID" value="PHK98089.1"/>
    <property type="molecule type" value="Genomic_DNA"/>
</dbReference>
<evidence type="ECO:0000313" key="9">
    <source>
        <dbReference type="EMBL" id="PHK98089.1"/>
    </source>
</evidence>
<keyword evidence="8" id="KW-1133">Transmembrane helix</keyword>
<keyword evidence="10" id="KW-1185">Reference proteome</keyword>
<accession>A0A2G0CDN6</accession>
<evidence type="ECO:0000256" key="1">
    <source>
        <dbReference type="ARBA" id="ARBA00004442"/>
    </source>
</evidence>